<proteinExistence type="predicted"/>
<comment type="caution">
    <text evidence="1">The sequence shown here is derived from an EMBL/GenBank/DDBJ whole genome shotgun (WGS) entry which is preliminary data.</text>
</comment>
<organism evidence="1 2">
    <name type="scientific">Sinanodonta woodiana</name>
    <name type="common">Chinese pond mussel</name>
    <name type="synonym">Anodonta woodiana</name>
    <dbReference type="NCBI Taxonomy" id="1069815"/>
    <lineage>
        <taxon>Eukaryota</taxon>
        <taxon>Metazoa</taxon>
        <taxon>Spiralia</taxon>
        <taxon>Lophotrochozoa</taxon>
        <taxon>Mollusca</taxon>
        <taxon>Bivalvia</taxon>
        <taxon>Autobranchia</taxon>
        <taxon>Heteroconchia</taxon>
        <taxon>Palaeoheterodonta</taxon>
        <taxon>Unionida</taxon>
        <taxon>Unionoidea</taxon>
        <taxon>Unionidae</taxon>
        <taxon>Unioninae</taxon>
        <taxon>Sinanodonta</taxon>
    </lineage>
</organism>
<dbReference type="AlphaFoldDB" id="A0ABD3WYE9"/>
<protein>
    <recommendedName>
        <fullName evidence="3">DUF4371 domain-containing protein</fullName>
    </recommendedName>
</protein>
<evidence type="ECO:0000313" key="1">
    <source>
        <dbReference type="EMBL" id="KAL3878396.1"/>
    </source>
</evidence>
<gene>
    <name evidence="1" type="ORF">ACJMK2_030752</name>
</gene>
<dbReference type="Proteomes" id="UP001634394">
    <property type="component" value="Unassembled WGS sequence"/>
</dbReference>
<reference evidence="1 2" key="1">
    <citation type="submission" date="2024-11" db="EMBL/GenBank/DDBJ databases">
        <title>Chromosome-level genome assembly of the freshwater bivalve Anodonta woodiana.</title>
        <authorList>
            <person name="Chen X."/>
        </authorList>
    </citation>
    <scope>NUCLEOTIDE SEQUENCE [LARGE SCALE GENOMIC DNA]</scope>
    <source>
        <strain evidence="1">MN2024</strain>
        <tissue evidence="1">Gills</tissue>
    </source>
</reference>
<dbReference type="PANTHER" id="PTHR46880">
    <property type="entry name" value="RAS-ASSOCIATING DOMAIN-CONTAINING PROTEIN"/>
    <property type="match status" value="1"/>
</dbReference>
<dbReference type="PANTHER" id="PTHR46880:SF6">
    <property type="entry name" value="U1-TYPE DOMAIN-CONTAINING PROTEIN"/>
    <property type="match status" value="1"/>
</dbReference>
<dbReference type="EMBL" id="JBJQND010000004">
    <property type="protein sequence ID" value="KAL3878396.1"/>
    <property type="molecule type" value="Genomic_DNA"/>
</dbReference>
<evidence type="ECO:0000313" key="2">
    <source>
        <dbReference type="Proteomes" id="UP001634394"/>
    </source>
</evidence>
<sequence length="120" mass="12954">MDMLEAINSTLEEVVDTNMNNSEFLGLIIDESTDVTVHKKLNVYVKCPSSKNTSVIHFVDCISVIDGKAATIVSEVVKLFERKKIPLNKLMTLASDGAAVMTGRLNGVGAVLKKSLTPST</sequence>
<name>A0ABD3WYE9_SINWO</name>
<keyword evidence="2" id="KW-1185">Reference proteome</keyword>
<evidence type="ECO:0008006" key="3">
    <source>
        <dbReference type="Google" id="ProtNLM"/>
    </source>
</evidence>
<accession>A0ABD3WYE9</accession>